<dbReference type="PANTHER" id="PTHR47790">
    <property type="entry name" value="TRNA/TMRNA (URACIL-C(5))-METHYLTRANSFERASE"/>
    <property type="match status" value="1"/>
</dbReference>
<dbReference type="PROSITE" id="PS01231">
    <property type="entry name" value="TRMA_2"/>
    <property type="match status" value="1"/>
</dbReference>
<dbReference type="RefSeq" id="WP_100257130.1">
    <property type="nucleotide sequence ID" value="NZ_CP011797.1"/>
</dbReference>
<feature type="binding site" evidence="7 8">
    <location>
        <position position="295"/>
    </location>
    <ligand>
        <name>S-adenosyl-L-methionine</name>
        <dbReference type="ChEBI" id="CHEBI:59789"/>
    </ligand>
</feature>
<dbReference type="InterPro" id="IPR030390">
    <property type="entry name" value="MeTrfase_TrmA_AS"/>
</dbReference>
<organism evidence="10 11">
    <name type="scientific">Reinekea forsetii</name>
    <dbReference type="NCBI Taxonomy" id="1336806"/>
    <lineage>
        <taxon>Bacteria</taxon>
        <taxon>Pseudomonadati</taxon>
        <taxon>Pseudomonadota</taxon>
        <taxon>Gammaproteobacteria</taxon>
        <taxon>Oceanospirillales</taxon>
        <taxon>Saccharospirillaceae</taxon>
        <taxon>Reinekea</taxon>
    </lineage>
</organism>
<dbReference type="PROSITE" id="PS51687">
    <property type="entry name" value="SAM_MT_RNA_M5U"/>
    <property type="match status" value="1"/>
</dbReference>
<evidence type="ECO:0000256" key="7">
    <source>
        <dbReference type="HAMAP-Rule" id="MF_01011"/>
    </source>
</evidence>
<dbReference type="Proteomes" id="UP000229757">
    <property type="component" value="Chromosome"/>
</dbReference>
<evidence type="ECO:0000256" key="9">
    <source>
        <dbReference type="PROSITE-ProRule" id="PRU10015"/>
    </source>
</evidence>
<dbReference type="CDD" id="cd02440">
    <property type="entry name" value="AdoMet_MTases"/>
    <property type="match status" value="1"/>
</dbReference>
<evidence type="ECO:0000256" key="1">
    <source>
        <dbReference type="ARBA" id="ARBA00022603"/>
    </source>
</evidence>
<protein>
    <recommendedName>
        <fullName evidence="7">tRNA/tmRNA (uracil-C(5))-methyltransferase</fullName>
        <ecNumber evidence="7">2.1.1.35</ecNumber>
    </recommendedName>
    <alternativeName>
        <fullName evidence="7">tRNA (uracil(54)-C(5))-methyltransferase</fullName>
    </alternativeName>
    <alternativeName>
        <fullName evidence="7">tRNA(m5U54)-methyltransferase</fullName>
        <shortName evidence="7">RUMT</shortName>
    </alternativeName>
    <alternativeName>
        <fullName evidence="7">tmRNA (uracil(341)-C(5))-methyltransferase</fullName>
    </alternativeName>
</protein>
<evidence type="ECO:0000256" key="4">
    <source>
        <dbReference type="ARBA" id="ARBA00022694"/>
    </source>
</evidence>
<feature type="active site" description="Proton acceptor" evidence="7">
    <location>
        <position position="354"/>
    </location>
</feature>
<dbReference type="InterPro" id="IPR029063">
    <property type="entry name" value="SAM-dependent_MTases_sf"/>
</dbReference>
<reference evidence="10 11" key="1">
    <citation type="journal article" date="2017" name="Environ. Microbiol.">
        <title>Genomic and physiological analyses of 'Reinekea forsetii' reveal a versatile opportunistic lifestyle during spring algae blooms.</title>
        <authorList>
            <person name="Avci B."/>
            <person name="Hahnke R.L."/>
            <person name="Chafee M."/>
            <person name="Fischer T."/>
            <person name="Gruber-Vodicka H."/>
            <person name="Tegetmeyer H.E."/>
            <person name="Harder J."/>
            <person name="Fuchs B.M."/>
            <person name="Amann R.I."/>
            <person name="Teeling H."/>
        </authorList>
    </citation>
    <scope>NUCLEOTIDE SEQUENCE [LARGE SCALE GENOMIC DNA]</scope>
    <source>
        <strain evidence="10 11">Hel1_31_D35</strain>
    </source>
</reference>
<evidence type="ECO:0000256" key="5">
    <source>
        <dbReference type="ARBA" id="ARBA00051255"/>
    </source>
</evidence>
<dbReference type="FunFam" id="3.40.50.150:FF:000012">
    <property type="entry name" value="tRNA/tmRNA (uracil-C(5))-methyltransferase"/>
    <property type="match status" value="1"/>
</dbReference>
<comment type="function">
    <text evidence="7">Dual-specificity methyltransferase that catalyzes the formation of 5-methyluridine at position 54 (m5U54) in all tRNAs, and that of position 341 (m5U341) in tmRNA (transfer-mRNA).</text>
</comment>
<keyword evidence="11" id="KW-1185">Reference proteome</keyword>
<dbReference type="NCBIfam" id="TIGR02143">
    <property type="entry name" value="trmA_only"/>
    <property type="match status" value="1"/>
</dbReference>
<evidence type="ECO:0000313" key="10">
    <source>
        <dbReference type="EMBL" id="ATX76820.1"/>
    </source>
</evidence>
<dbReference type="Pfam" id="PF05958">
    <property type="entry name" value="tRNA_U5-meth_tr"/>
    <property type="match status" value="1"/>
</dbReference>
<keyword evidence="2 7" id="KW-0808">Transferase</keyword>
<dbReference type="PANTHER" id="PTHR47790:SF2">
    <property type="entry name" value="TRNA_TMRNA (URACIL-C(5))-METHYLTRANSFERASE"/>
    <property type="match status" value="1"/>
</dbReference>
<feature type="active site" evidence="9">
    <location>
        <position position="320"/>
    </location>
</feature>
<dbReference type="EC" id="2.1.1.35" evidence="7"/>
<dbReference type="GO" id="GO:0030488">
    <property type="term" value="P:tRNA methylation"/>
    <property type="evidence" value="ECO:0007669"/>
    <property type="project" value="UniProtKB-UniRule"/>
</dbReference>
<comment type="catalytic activity">
    <reaction evidence="6 7">
        <text>uridine(54) in tRNA + S-adenosyl-L-methionine = 5-methyluridine(54) in tRNA + S-adenosyl-L-homocysteine + H(+)</text>
        <dbReference type="Rhea" id="RHEA:42712"/>
        <dbReference type="Rhea" id="RHEA-COMP:10167"/>
        <dbReference type="Rhea" id="RHEA-COMP:10193"/>
        <dbReference type="ChEBI" id="CHEBI:15378"/>
        <dbReference type="ChEBI" id="CHEBI:57856"/>
        <dbReference type="ChEBI" id="CHEBI:59789"/>
        <dbReference type="ChEBI" id="CHEBI:65315"/>
        <dbReference type="ChEBI" id="CHEBI:74447"/>
        <dbReference type="EC" id="2.1.1.35"/>
    </reaction>
</comment>
<comment type="catalytic activity">
    <reaction evidence="5 7">
        <text>uridine(341) in tmRNA + S-adenosyl-L-methionine = 5-methyluridine(341) in tmRNA + S-adenosyl-L-homocysteine + H(+)</text>
        <dbReference type="Rhea" id="RHEA:43612"/>
        <dbReference type="Rhea" id="RHEA-COMP:10630"/>
        <dbReference type="Rhea" id="RHEA-COMP:10631"/>
        <dbReference type="ChEBI" id="CHEBI:15378"/>
        <dbReference type="ChEBI" id="CHEBI:57856"/>
        <dbReference type="ChEBI" id="CHEBI:59789"/>
        <dbReference type="ChEBI" id="CHEBI:65315"/>
        <dbReference type="ChEBI" id="CHEBI:74447"/>
    </reaction>
</comment>
<dbReference type="GO" id="GO:0030697">
    <property type="term" value="F:tRNA (uracil(54)-C5)-methyltransferase activity, S-adenosyl methionine-dependent"/>
    <property type="evidence" value="ECO:0007669"/>
    <property type="project" value="UniProtKB-UniRule"/>
</dbReference>
<feature type="binding site" evidence="7">
    <location>
        <position position="219"/>
    </location>
    <ligand>
        <name>S-adenosyl-L-methionine</name>
        <dbReference type="ChEBI" id="CHEBI:59789"/>
    </ligand>
</feature>
<name>A0A2K8KPY5_9GAMM</name>
<dbReference type="FunFam" id="2.40.50.1070:FF:000001">
    <property type="entry name" value="tRNA/tmRNA (uracil-C(5))-methyltransferase"/>
    <property type="match status" value="1"/>
</dbReference>
<proteinExistence type="inferred from homology"/>
<dbReference type="KEGG" id="rfo:REIFOR_01678"/>
<sequence>MPFPFAPDQYQSQLAAKEAILTELLADWTRPALSVCASQPSHYRMRAEFRIWHDGARSYYAMFDPKNPTVPLEVTEFPVASKLLNRLMDEVMAGVMSDPELRHKLFQVNFLTTQSGDALITLIYHRQLAEDWLERGNHWQSVWGFPVIGRARKQRHVLSRDFVTEQLSIAGQSYDFHQYESSFTQPNAGVCEQMVSWAVAQTLGSQQGDLMEMYCGNGNFSIPLSHNFRLALGTEISRTAVKSAQENISLNRRDNLKIARMASEDLSKAWVKNEPSRRFNEFDMASYDFDTVLVDPPRAGLDEDTISLIQRFRRIVYVSCNPESMVANIAALQGDYRMTACALFDQFPYTHHMEAGVILERC</sequence>
<dbReference type="HAMAP" id="MF_01011">
    <property type="entry name" value="RNA_methyltr_TrmA"/>
    <property type="match status" value="1"/>
</dbReference>
<keyword evidence="3 7" id="KW-0949">S-adenosyl-L-methionine</keyword>
<evidence type="ECO:0000256" key="8">
    <source>
        <dbReference type="PROSITE-ProRule" id="PRU01024"/>
    </source>
</evidence>
<keyword evidence="4 7" id="KW-0819">tRNA processing</keyword>
<gene>
    <name evidence="7" type="primary">trmA</name>
    <name evidence="10" type="ORF">REIFOR_01678</name>
</gene>
<evidence type="ECO:0000256" key="6">
    <source>
        <dbReference type="ARBA" id="ARBA00052788"/>
    </source>
</evidence>
<dbReference type="Gene3D" id="2.40.50.1070">
    <property type="match status" value="1"/>
</dbReference>
<dbReference type="GO" id="GO:0005829">
    <property type="term" value="C:cytosol"/>
    <property type="evidence" value="ECO:0007669"/>
    <property type="project" value="TreeGrafter"/>
</dbReference>
<dbReference type="AlphaFoldDB" id="A0A2K8KPY5"/>
<dbReference type="EMBL" id="CP011797">
    <property type="protein sequence ID" value="ATX76820.1"/>
    <property type="molecule type" value="Genomic_DNA"/>
</dbReference>
<keyword evidence="1 7" id="KW-0489">Methyltransferase</keyword>
<feature type="binding site" evidence="7 8">
    <location>
        <position position="214"/>
    </location>
    <ligand>
        <name>S-adenosyl-L-methionine</name>
        <dbReference type="ChEBI" id="CHEBI:59789"/>
    </ligand>
</feature>
<feature type="binding site" evidence="7 8">
    <location>
        <position position="235"/>
    </location>
    <ligand>
        <name>S-adenosyl-L-methionine</name>
        <dbReference type="ChEBI" id="CHEBI:59789"/>
    </ligand>
</feature>
<evidence type="ECO:0000313" key="11">
    <source>
        <dbReference type="Proteomes" id="UP000229757"/>
    </source>
</evidence>
<dbReference type="OrthoDB" id="9804590at2"/>
<evidence type="ECO:0000256" key="3">
    <source>
        <dbReference type="ARBA" id="ARBA00022691"/>
    </source>
</evidence>
<dbReference type="Gene3D" id="3.40.50.150">
    <property type="entry name" value="Vaccinia Virus protein VP39"/>
    <property type="match status" value="1"/>
</dbReference>
<dbReference type="InterPro" id="IPR011869">
    <property type="entry name" value="TrmA_MeTrfase"/>
</dbReference>
<accession>A0A2K8KPY5</accession>
<dbReference type="SUPFAM" id="SSF53335">
    <property type="entry name" value="S-adenosyl-L-methionine-dependent methyltransferases"/>
    <property type="match status" value="1"/>
</dbReference>
<comment type="similarity">
    <text evidence="7">Belongs to the class I-like SAM-binding methyltransferase superfamily. RNA M5U methyltransferase family. TrmA subfamily.</text>
</comment>
<dbReference type="GO" id="GO:0019843">
    <property type="term" value="F:rRNA binding"/>
    <property type="evidence" value="ECO:0007669"/>
    <property type="project" value="TreeGrafter"/>
</dbReference>
<evidence type="ECO:0000256" key="2">
    <source>
        <dbReference type="ARBA" id="ARBA00022679"/>
    </source>
</evidence>
<dbReference type="PROSITE" id="PS01230">
    <property type="entry name" value="TRMA_1"/>
    <property type="match status" value="1"/>
</dbReference>
<feature type="active site" description="Nucleophile" evidence="7 8">
    <location>
        <position position="320"/>
    </location>
</feature>
<dbReference type="InterPro" id="IPR010280">
    <property type="entry name" value="U5_MeTrfase_fam"/>
</dbReference>
<dbReference type="GO" id="GO:0000049">
    <property type="term" value="F:tRNA binding"/>
    <property type="evidence" value="ECO:0007669"/>
    <property type="project" value="TreeGrafter"/>
</dbReference>
<feature type="binding site" evidence="7 8">
    <location>
        <position position="185"/>
    </location>
    <ligand>
        <name>S-adenosyl-L-methionine</name>
        <dbReference type="ChEBI" id="CHEBI:59789"/>
    </ligand>
</feature>
<dbReference type="InterPro" id="IPR030391">
    <property type="entry name" value="MeTrfase_TrmA_CS"/>
</dbReference>